<comment type="catalytic activity">
    <reaction evidence="7">
        <text>ATP + H2O = ADP + phosphate + H(+)</text>
        <dbReference type="Rhea" id="RHEA:13065"/>
        <dbReference type="ChEBI" id="CHEBI:15377"/>
        <dbReference type="ChEBI" id="CHEBI:15378"/>
        <dbReference type="ChEBI" id="CHEBI:30616"/>
        <dbReference type="ChEBI" id="CHEBI:43474"/>
        <dbReference type="ChEBI" id="CHEBI:456216"/>
        <dbReference type="EC" id="3.6.4.13"/>
    </reaction>
</comment>
<dbReference type="GO" id="GO:0005524">
    <property type="term" value="F:ATP binding"/>
    <property type="evidence" value="ECO:0007669"/>
    <property type="project" value="UniProtKB-KW"/>
</dbReference>
<evidence type="ECO:0000313" key="11">
    <source>
        <dbReference type="RefSeq" id="XP_024878328.1"/>
    </source>
</evidence>
<evidence type="ECO:0000256" key="5">
    <source>
        <dbReference type="ARBA" id="ARBA00022806"/>
    </source>
</evidence>
<evidence type="ECO:0000256" key="4">
    <source>
        <dbReference type="ARBA" id="ARBA00022801"/>
    </source>
</evidence>
<name>A0A6J1Q9I6_9HYME</name>
<accession>A0A6J1Q9I6</accession>
<dbReference type="SUPFAM" id="SSF49764">
    <property type="entry name" value="HSP20-like chaperones"/>
    <property type="match status" value="1"/>
</dbReference>
<feature type="compositionally biased region" description="Acidic residues" evidence="8">
    <location>
        <begin position="151"/>
        <end position="160"/>
    </location>
</feature>
<keyword evidence="6" id="KW-0067">ATP-binding</keyword>
<evidence type="ECO:0000259" key="9">
    <source>
        <dbReference type="PROSITE" id="PS51203"/>
    </source>
</evidence>
<dbReference type="GO" id="GO:0042078">
    <property type="term" value="P:germ-line stem cell division"/>
    <property type="evidence" value="ECO:0007669"/>
    <property type="project" value="TreeGrafter"/>
</dbReference>
<organism evidence="10 11">
    <name type="scientific">Temnothorax curvispinosus</name>
    <dbReference type="NCBI Taxonomy" id="300111"/>
    <lineage>
        <taxon>Eukaryota</taxon>
        <taxon>Metazoa</taxon>
        <taxon>Ecdysozoa</taxon>
        <taxon>Arthropoda</taxon>
        <taxon>Hexapoda</taxon>
        <taxon>Insecta</taxon>
        <taxon>Pterygota</taxon>
        <taxon>Neoptera</taxon>
        <taxon>Endopterygota</taxon>
        <taxon>Hymenoptera</taxon>
        <taxon>Apocrita</taxon>
        <taxon>Aculeata</taxon>
        <taxon>Formicoidea</taxon>
        <taxon>Formicidae</taxon>
        <taxon>Myrmicinae</taxon>
        <taxon>Temnothorax</taxon>
    </lineage>
</organism>
<keyword evidence="2" id="KW-0677">Repeat</keyword>
<feature type="domain" description="CS" evidence="9">
    <location>
        <begin position="10"/>
        <end position="101"/>
    </location>
</feature>
<dbReference type="Gene3D" id="2.60.40.790">
    <property type="match status" value="1"/>
</dbReference>
<keyword evidence="10" id="KW-1185">Reference proteome</keyword>
<dbReference type="Pfam" id="PF04969">
    <property type="entry name" value="CS"/>
    <property type="match status" value="1"/>
</dbReference>
<feature type="region of interest" description="Disordered" evidence="8">
    <location>
        <begin position="146"/>
        <end position="166"/>
    </location>
</feature>
<dbReference type="OrthoDB" id="249932at2759"/>
<dbReference type="InterPro" id="IPR008978">
    <property type="entry name" value="HSP20-like_chaperone"/>
</dbReference>
<reference evidence="11" key="1">
    <citation type="submission" date="2025-08" db="UniProtKB">
        <authorList>
            <consortium name="RefSeq"/>
        </authorList>
    </citation>
    <scope>IDENTIFICATION</scope>
    <source>
        <tissue evidence="11">Whole body</tissue>
    </source>
</reference>
<keyword evidence="3" id="KW-0547">Nucleotide-binding</keyword>
<dbReference type="GO" id="GO:0003724">
    <property type="term" value="F:RNA helicase activity"/>
    <property type="evidence" value="ECO:0007669"/>
    <property type="project" value="UniProtKB-EC"/>
</dbReference>
<dbReference type="PROSITE" id="PS51203">
    <property type="entry name" value="CS"/>
    <property type="match status" value="1"/>
</dbReference>
<sequence>MTCPELVSNYSRPTIKWHQTDLTVVICIQLTDVSDYYLRVEGTCLQFRYIQITKTNDKEYYLILHLFGAVIAEKTVHKNVGREIKIYLVKGLKWYSWLRLIKSKEKHPLISYNLEHIRETDHVEKPFDIGRFERYKREHNIQNIMPVVPSSDEESEDEEVDFSHFG</sequence>
<gene>
    <name evidence="11" type="primary">LOC112458772</name>
</gene>
<keyword evidence="5 11" id="KW-0347">Helicase</keyword>
<evidence type="ECO:0000256" key="1">
    <source>
        <dbReference type="ARBA" id="ARBA00012552"/>
    </source>
</evidence>
<dbReference type="GeneID" id="112458772"/>
<dbReference type="EC" id="3.6.4.13" evidence="1"/>
<proteinExistence type="predicted"/>
<evidence type="ECO:0000313" key="10">
    <source>
        <dbReference type="Proteomes" id="UP000504618"/>
    </source>
</evidence>
<protein>
    <recommendedName>
        <fullName evidence="1">RNA helicase</fullName>
        <ecNumber evidence="1">3.6.4.13</ecNumber>
    </recommendedName>
</protein>
<dbReference type="Proteomes" id="UP000504618">
    <property type="component" value="Unplaced"/>
</dbReference>
<keyword evidence="4" id="KW-0378">Hydrolase</keyword>
<dbReference type="GO" id="GO:0016787">
    <property type="term" value="F:hydrolase activity"/>
    <property type="evidence" value="ECO:0007669"/>
    <property type="project" value="UniProtKB-KW"/>
</dbReference>
<dbReference type="PANTHER" id="PTHR22655">
    <property type="entry name" value="ATP-DEPENDENT RNA HELICASE TDRD12-RELATED"/>
    <property type="match status" value="1"/>
</dbReference>
<evidence type="ECO:0000256" key="8">
    <source>
        <dbReference type="SAM" id="MobiDB-lite"/>
    </source>
</evidence>
<evidence type="ECO:0000256" key="2">
    <source>
        <dbReference type="ARBA" id="ARBA00022737"/>
    </source>
</evidence>
<dbReference type="PANTHER" id="PTHR22655:SF2">
    <property type="entry name" value="ATP-DEPENDENT RNA HELICASE TDRD12-RELATED"/>
    <property type="match status" value="1"/>
</dbReference>
<evidence type="ECO:0000256" key="3">
    <source>
        <dbReference type="ARBA" id="ARBA00022741"/>
    </source>
</evidence>
<dbReference type="RefSeq" id="XP_024878328.1">
    <property type="nucleotide sequence ID" value="XM_025022560.1"/>
</dbReference>
<evidence type="ECO:0000256" key="7">
    <source>
        <dbReference type="ARBA" id="ARBA00047984"/>
    </source>
</evidence>
<dbReference type="InterPro" id="IPR007052">
    <property type="entry name" value="CS_dom"/>
</dbReference>
<evidence type="ECO:0000256" key="6">
    <source>
        <dbReference type="ARBA" id="ARBA00022840"/>
    </source>
</evidence>
<dbReference type="AlphaFoldDB" id="A0A6J1Q9I6"/>